<proteinExistence type="predicted"/>
<dbReference type="RefSeq" id="WP_099019428.1">
    <property type="nucleotide sequence ID" value="NZ_NIHB01000002.1"/>
</dbReference>
<keyword evidence="3" id="KW-1185">Reference proteome</keyword>
<evidence type="ECO:0008006" key="4">
    <source>
        <dbReference type="Google" id="ProtNLM"/>
    </source>
</evidence>
<sequence length="75" mass="8768">MKSLYVIMTLMGFVLATGCHAHNKPDKVVVVKKGNNHKKVVLIDNDHKRHNYRIVQVKPKNHSVCKKHHKHWHCL</sequence>
<gene>
    <name evidence="2" type="ORF">C8D91_1307</name>
</gene>
<dbReference type="Proteomes" id="UP000295724">
    <property type="component" value="Unassembled WGS sequence"/>
</dbReference>
<dbReference type="AlphaFoldDB" id="A0A4R6XX27"/>
<comment type="caution">
    <text evidence="2">The sequence shown here is derived from an EMBL/GenBank/DDBJ whole genome shotgun (WGS) entry which is preliminary data.</text>
</comment>
<evidence type="ECO:0000313" key="3">
    <source>
        <dbReference type="Proteomes" id="UP000295724"/>
    </source>
</evidence>
<feature type="signal peptide" evidence="1">
    <location>
        <begin position="1"/>
        <end position="21"/>
    </location>
</feature>
<name>A0A4R6XX27_9GAMM</name>
<dbReference type="PROSITE" id="PS51257">
    <property type="entry name" value="PROKAR_LIPOPROTEIN"/>
    <property type="match status" value="1"/>
</dbReference>
<evidence type="ECO:0000313" key="2">
    <source>
        <dbReference type="EMBL" id="TDR22814.1"/>
    </source>
</evidence>
<keyword evidence="1" id="KW-0732">Signal</keyword>
<protein>
    <recommendedName>
        <fullName evidence="4">Lipoprotein</fullName>
    </recommendedName>
</protein>
<accession>A0A4R6XX27</accession>
<dbReference type="EMBL" id="SNZB01000002">
    <property type="protein sequence ID" value="TDR22814.1"/>
    <property type="molecule type" value="Genomic_DNA"/>
</dbReference>
<evidence type="ECO:0000256" key="1">
    <source>
        <dbReference type="SAM" id="SignalP"/>
    </source>
</evidence>
<feature type="chain" id="PRO_5020955186" description="Lipoprotein" evidence="1">
    <location>
        <begin position="22"/>
        <end position="75"/>
    </location>
</feature>
<organism evidence="2 3">
    <name type="scientific">Marinicella litoralis</name>
    <dbReference type="NCBI Taxonomy" id="644220"/>
    <lineage>
        <taxon>Bacteria</taxon>
        <taxon>Pseudomonadati</taxon>
        <taxon>Pseudomonadota</taxon>
        <taxon>Gammaproteobacteria</taxon>
        <taxon>Lysobacterales</taxon>
        <taxon>Marinicellaceae</taxon>
        <taxon>Marinicella</taxon>
    </lineage>
</organism>
<reference evidence="2 3" key="1">
    <citation type="submission" date="2019-03" db="EMBL/GenBank/DDBJ databases">
        <title>Genomic Encyclopedia of Type Strains, Phase IV (KMG-IV): sequencing the most valuable type-strain genomes for metagenomic binning, comparative biology and taxonomic classification.</title>
        <authorList>
            <person name="Goeker M."/>
        </authorList>
    </citation>
    <scope>NUCLEOTIDE SEQUENCE [LARGE SCALE GENOMIC DNA]</scope>
    <source>
        <strain evidence="2 3">DSM 25488</strain>
    </source>
</reference>